<dbReference type="PROSITE" id="PS01031">
    <property type="entry name" value="SHSP"/>
    <property type="match status" value="1"/>
</dbReference>
<evidence type="ECO:0000259" key="4">
    <source>
        <dbReference type="PROSITE" id="PS01031"/>
    </source>
</evidence>
<dbReference type="Proteomes" id="UP001194469">
    <property type="component" value="Unassembled WGS sequence"/>
</dbReference>
<evidence type="ECO:0000313" key="5">
    <source>
        <dbReference type="EMBL" id="MBG3877529.1"/>
    </source>
</evidence>
<evidence type="ECO:0000256" key="2">
    <source>
        <dbReference type="RuleBase" id="RU003616"/>
    </source>
</evidence>
<gene>
    <name evidence="5" type="ORF">FVW20_11005</name>
</gene>
<protein>
    <submittedName>
        <fullName evidence="5">Hsp20/alpha crystallin family protein</fullName>
    </submittedName>
</protein>
<dbReference type="CDD" id="cd06464">
    <property type="entry name" value="ACD_sHsps-like"/>
    <property type="match status" value="1"/>
</dbReference>
<keyword evidence="6" id="KW-1185">Reference proteome</keyword>
<dbReference type="Pfam" id="PF00011">
    <property type="entry name" value="HSP20"/>
    <property type="match status" value="1"/>
</dbReference>
<dbReference type="RefSeq" id="WP_196609600.1">
    <property type="nucleotide sequence ID" value="NZ_VRYY01000313.1"/>
</dbReference>
<dbReference type="PANTHER" id="PTHR11527">
    <property type="entry name" value="HEAT-SHOCK PROTEIN 20 FAMILY MEMBER"/>
    <property type="match status" value="1"/>
</dbReference>
<reference evidence="5 6" key="1">
    <citation type="submission" date="2019-08" db="EMBL/GenBank/DDBJ databases">
        <authorList>
            <person name="Luo N."/>
        </authorList>
    </citation>
    <scope>NUCLEOTIDE SEQUENCE [LARGE SCALE GENOMIC DNA]</scope>
    <source>
        <strain evidence="5 6">NCIMB 9442</strain>
    </source>
</reference>
<comment type="caution">
    <text evidence="5">The sequence shown here is derived from an EMBL/GenBank/DDBJ whole genome shotgun (WGS) entry which is preliminary data.</text>
</comment>
<comment type="similarity">
    <text evidence="1 2">Belongs to the small heat shock protein (HSP20) family.</text>
</comment>
<dbReference type="InterPro" id="IPR031107">
    <property type="entry name" value="Small_HSP"/>
</dbReference>
<proteinExistence type="inferred from homology"/>
<dbReference type="InterPro" id="IPR008978">
    <property type="entry name" value="HSP20-like_chaperone"/>
</dbReference>
<feature type="region of interest" description="Disordered" evidence="3">
    <location>
        <begin position="1"/>
        <end position="30"/>
    </location>
</feature>
<evidence type="ECO:0000256" key="1">
    <source>
        <dbReference type="PROSITE-ProRule" id="PRU00285"/>
    </source>
</evidence>
<accession>A0ABS0J577</accession>
<evidence type="ECO:0000256" key="3">
    <source>
        <dbReference type="SAM" id="MobiDB-lite"/>
    </source>
</evidence>
<dbReference type="EMBL" id="VRYY01000313">
    <property type="protein sequence ID" value="MBG3877529.1"/>
    <property type="molecule type" value="Genomic_DNA"/>
</dbReference>
<dbReference type="InterPro" id="IPR002068">
    <property type="entry name" value="A-crystallin/Hsp20_dom"/>
</dbReference>
<dbReference type="Gene3D" id="2.60.40.790">
    <property type="match status" value="1"/>
</dbReference>
<sequence>MPDITERNASVARTGETGGAERSASVREGSAARIERFSPATDIIEQADGFHILMDLPGVPPDGLTIDLEENEVTVTGRSSYAPAGNDRRMHAEFDAVEFVRTFTLSDMVDRERIRAVLKDGVLNLFLPKAEAAKPRRIEISQG</sequence>
<name>A0ABS0J577_9BACT</name>
<dbReference type="SUPFAM" id="SSF49764">
    <property type="entry name" value="HSP20-like chaperones"/>
    <property type="match status" value="1"/>
</dbReference>
<evidence type="ECO:0000313" key="6">
    <source>
        <dbReference type="Proteomes" id="UP001194469"/>
    </source>
</evidence>
<organism evidence="5 6">
    <name type="scientific">Nitratidesulfovibrio oxamicus</name>
    <dbReference type="NCBI Taxonomy" id="32016"/>
    <lineage>
        <taxon>Bacteria</taxon>
        <taxon>Pseudomonadati</taxon>
        <taxon>Thermodesulfobacteriota</taxon>
        <taxon>Desulfovibrionia</taxon>
        <taxon>Desulfovibrionales</taxon>
        <taxon>Desulfovibrionaceae</taxon>
        <taxon>Nitratidesulfovibrio</taxon>
    </lineage>
</organism>
<feature type="domain" description="SHSP" evidence="4">
    <location>
        <begin position="31"/>
        <end position="143"/>
    </location>
</feature>